<feature type="compositionally biased region" description="Basic and acidic residues" evidence="1">
    <location>
        <begin position="291"/>
        <end position="301"/>
    </location>
</feature>
<gene>
    <name evidence="3" type="ORF">LTR24_009968</name>
</gene>
<reference evidence="3 4" key="1">
    <citation type="submission" date="2023-08" db="EMBL/GenBank/DDBJ databases">
        <title>Black Yeasts Isolated from many extreme environments.</title>
        <authorList>
            <person name="Coleine C."/>
            <person name="Stajich J.E."/>
            <person name="Selbmann L."/>
        </authorList>
    </citation>
    <scope>NUCLEOTIDE SEQUENCE [LARGE SCALE GENOMIC DNA]</scope>
    <source>
        <strain evidence="3 4">CCFEE 5885</strain>
    </source>
</reference>
<feature type="region of interest" description="Disordered" evidence="1">
    <location>
        <begin position="286"/>
        <end position="307"/>
    </location>
</feature>
<evidence type="ECO:0000256" key="2">
    <source>
        <dbReference type="SAM" id="Phobius"/>
    </source>
</evidence>
<feature type="compositionally biased region" description="Pro residues" evidence="1">
    <location>
        <begin position="95"/>
        <end position="107"/>
    </location>
</feature>
<feature type="transmembrane region" description="Helical" evidence="2">
    <location>
        <begin position="6"/>
        <end position="29"/>
    </location>
</feature>
<keyword evidence="2" id="KW-0472">Membrane</keyword>
<feature type="compositionally biased region" description="Polar residues" evidence="1">
    <location>
        <begin position="190"/>
        <end position="204"/>
    </location>
</feature>
<evidence type="ECO:0000256" key="1">
    <source>
        <dbReference type="SAM" id="MobiDB-lite"/>
    </source>
</evidence>
<feature type="region of interest" description="Disordered" evidence="1">
    <location>
        <begin position="131"/>
        <end position="170"/>
    </location>
</feature>
<name>A0ABR0JVF8_9EURO</name>
<feature type="compositionally biased region" description="Basic and acidic residues" evidence="1">
    <location>
        <begin position="159"/>
        <end position="170"/>
    </location>
</feature>
<evidence type="ECO:0000313" key="4">
    <source>
        <dbReference type="Proteomes" id="UP001345013"/>
    </source>
</evidence>
<evidence type="ECO:0000313" key="3">
    <source>
        <dbReference type="EMBL" id="KAK5075694.1"/>
    </source>
</evidence>
<feature type="compositionally biased region" description="Polar residues" evidence="1">
    <location>
        <begin position="70"/>
        <end position="83"/>
    </location>
</feature>
<feature type="region of interest" description="Disordered" evidence="1">
    <location>
        <begin position="183"/>
        <end position="212"/>
    </location>
</feature>
<accession>A0ABR0JVF8</accession>
<keyword evidence="2" id="KW-1133">Transmembrane helix</keyword>
<comment type="caution">
    <text evidence="3">The sequence shown here is derived from an EMBL/GenBank/DDBJ whole genome shotgun (WGS) entry which is preliminary data.</text>
</comment>
<protein>
    <submittedName>
        <fullName evidence="3">Uncharacterized protein</fullName>
    </submittedName>
</protein>
<proteinExistence type="predicted"/>
<dbReference type="Proteomes" id="UP001345013">
    <property type="component" value="Unassembled WGS sequence"/>
</dbReference>
<dbReference type="EMBL" id="JAVRRG010000256">
    <property type="protein sequence ID" value="KAK5075694.1"/>
    <property type="molecule type" value="Genomic_DNA"/>
</dbReference>
<organism evidence="3 4">
    <name type="scientific">Lithohypha guttulata</name>
    <dbReference type="NCBI Taxonomy" id="1690604"/>
    <lineage>
        <taxon>Eukaryota</taxon>
        <taxon>Fungi</taxon>
        <taxon>Dikarya</taxon>
        <taxon>Ascomycota</taxon>
        <taxon>Pezizomycotina</taxon>
        <taxon>Eurotiomycetes</taxon>
        <taxon>Chaetothyriomycetidae</taxon>
        <taxon>Chaetothyriales</taxon>
        <taxon>Trichomeriaceae</taxon>
        <taxon>Lithohypha</taxon>
    </lineage>
</organism>
<sequence length="307" mass="34645">MATHTVPLVTTALIIFAVLFVVSGVFLIVHRYLGYHYRVKLLNDVEQGRSSSKAAPEVPPLRQPRDCARSQPQHPTISHTQGPGMNGKHNTKPLPLRPPHSPRPQKPAPTASAVLRRVAPNPVRLGLGLGVHSDLPVPSPNRPTFEQSYFSDDDEEDDNERKEDERDMGRVKSWFLPKPFRSRASRLPSPLQNAETRRVSSQRPQVVKSASRLSQRVSQLRWPPPRTHVEMADVPIVWTPRDLRIDPPPAPTASRMLGFPFQYHRRQSSDKRTVIGPGGQLRRVSRAPLEPTRELFARQDPEQPNVI</sequence>
<keyword evidence="2" id="KW-0812">Transmembrane</keyword>
<feature type="region of interest" description="Disordered" evidence="1">
    <location>
        <begin position="47"/>
        <end position="115"/>
    </location>
</feature>
<keyword evidence="4" id="KW-1185">Reference proteome</keyword>